<dbReference type="Proteomes" id="UP000324797">
    <property type="component" value="Unassembled WGS sequence"/>
</dbReference>
<accession>A0A5S4YS57</accession>
<feature type="region of interest" description="Disordered" evidence="1">
    <location>
        <begin position="203"/>
        <end position="232"/>
    </location>
</feature>
<gene>
    <name evidence="2" type="ORF">FXV83_12195</name>
</gene>
<name>A0A5S4YS57_9BRAD</name>
<keyword evidence="3" id="KW-1185">Reference proteome</keyword>
<comment type="caution">
    <text evidence="2">The sequence shown here is derived from an EMBL/GenBank/DDBJ whole genome shotgun (WGS) entry which is preliminary data.</text>
</comment>
<proteinExistence type="predicted"/>
<evidence type="ECO:0000313" key="3">
    <source>
        <dbReference type="Proteomes" id="UP000324797"/>
    </source>
</evidence>
<dbReference type="AlphaFoldDB" id="A0A5S4YS57"/>
<feature type="compositionally biased region" description="Basic residues" evidence="1">
    <location>
        <begin position="215"/>
        <end position="224"/>
    </location>
</feature>
<evidence type="ECO:0000256" key="1">
    <source>
        <dbReference type="SAM" id="MobiDB-lite"/>
    </source>
</evidence>
<evidence type="ECO:0000313" key="2">
    <source>
        <dbReference type="EMBL" id="TYO66287.1"/>
    </source>
</evidence>
<reference evidence="2 3" key="1">
    <citation type="submission" date="2019-08" db="EMBL/GenBank/DDBJ databases">
        <title>Bradyrhizobium hipponensis sp. nov., a rhizobium isolated from a Lupinus angustifolius root nodule in Tunisia.</title>
        <authorList>
            <person name="Off K."/>
            <person name="Rejili M."/>
            <person name="Mars M."/>
            <person name="Brachmann A."/>
            <person name="Marin M."/>
        </authorList>
    </citation>
    <scope>NUCLEOTIDE SEQUENCE [LARGE SCALE GENOMIC DNA]</scope>
    <source>
        <strain evidence="3">aSej3</strain>
    </source>
</reference>
<organism evidence="2 3">
    <name type="scientific">Bradyrhizobium hipponense</name>
    <dbReference type="NCBI Taxonomy" id="2605638"/>
    <lineage>
        <taxon>Bacteria</taxon>
        <taxon>Pseudomonadati</taxon>
        <taxon>Pseudomonadota</taxon>
        <taxon>Alphaproteobacteria</taxon>
        <taxon>Hyphomicrobiales</taxon>
        <taxon>Nitrobacteraceae</taxon>
        <taxon>Bradyrhizobium</taxon>
    </lineage>
</organism>
<sequence length="232" mass="25827">MSRSSAEAVETPARCSIRISRSWARSWPRTTLGLNHVSSYVKHFGSLRKAYAMIGYVAPRDRDWLDTRKFWGAEQVRHATELAEVLSADLGLEAELVQGGISLDIGGVRQVSFLVARRLAQRGADHAPQWKAYRRQISSGLLAVMRLDATNRAIEDYVLLSSPLRAGRYVWLSSDSLRRHHGVPCAGKEELIKAIKARLAKSNHAARASSAPLNKRTKLSRSKTKGSGERRL</sequence>
<dbReference type="EMBL" id="VSTH01000038">
    <property type="protein sequence ID" value="TYO66287.1"/>
    <property type="molecule type" value="Genomic_DNA"/>
</dbReference>
<protein>
    <submittedName>
        <fullName evidence="2">Uncharacterized protein</fullName>
    </submittedName>
</protein>